<reference evidence="3" key="2">
    <citation type="submission" date="2025-09" db="UniProtKB">
        <authorList>
            <consortium name="Ensembl"/>
        </authorList>
    </citation>
    <scope>IDENTIFICATION</scope>
</reference>
<reference evidence="3" key="1">
    <citation type="submission" date="2025-08" db="UniProtKB">
        <authorList>
            <consortium name="Ensembl"/>
        </authorList>
    </citation>
    <scope>IDENTIFICATION</scope>
</reference>
<dbReference type="InterPro" id="IPR007110">
    <property type="entry name" value="Ig-like_dom"/>
</dbReference>
<dbReference type="Proteomes" id="UP000264820">
    <property type="component" value="Unplaced"/>
</dbReference>
<dbReference type="InterPro" id="IPR036179">
    <property type="entry name" value="Ig-like_dom_sf"/>
</dbReference>
<dbReference type="InterPro" id="IPR013783">
    <property type="entry name" value="Ig-like_fold"/>
</dbReference>
<protein>
    <submittedName>
        <fullName evidence="3">Uncharacterized LOC109511143</fullName>
    </submittedName>
</protein>
<dbReference type="GeneTree" id="ENSGT00530000069385"/>
<evidence type="ECO:0000256" key="1">
    <source>
        <dbReference type="SAM" id="Phobius"/>
    </source>
</evidence>
<dbReference type="SMART" id="SM00409">
    <property type="entry name" value="IG"/>
    <property type="match status" value="1"/>
</dbReference>
<name>A0A3Q2YB44_HIPCM</name>
<dbReference type="InterPro" id="IPR013106">
    <property type="entry name" value="Ig_V-set"/>
</dbReference>
<dbReference type="Ensembl" id="ENSHCOT00000022048.1">
    <property type="protein sequence ID" value="ENSHCOP00000014428.1"/>
    <property type="gene ID" value="ENSHCOG00000017791.1"/>
</dbReference>
<dbReference type="AlphaFoldDB" id="A0A3Q2YB44"/>
<evidence type="ECO:0000313" key="3">
    <source>
        <dbReference type="Ensembl" id="ENSHCOP00000014428.1"/>
    </source>
</evidence>
<dbReference type="PROSITE" id="PS50835">
    <property type="entry name" value="IG_LIKE"/>
    <property type="match status" value="1"/>
</dbReference>
<dbReference type="GO" id="GO:0002250">
    <property type="term" value="P:adaptive immune response"/>
    <property type="evidence" value="ECO:0007669"/>
    <property type="project" value="InterPro"/>
</dbReference>
<organism evidence="3 4">
    <name type="scientific">Hippocampus comes</name>
    <name type="common">Tiger tail seahorse</name>
    <dbReference type="NCBI Taxonomy" id="109280"/>
    <lineage>
        <taxon>Eukaryota</taxon>
        <taxon>Metazoa</taxon>
        <taxon>Chordata</taxon>
        <taxon>Craniata</taxon>
        <taxon>Vertebrata</taxon>
        <taxon>Euteleostomi</taxon>
        <taxon>Actinopterygii</taxon>
        <taxon>Neopterygii</taxon>
        <taxon>Teleostei</taxon>
        <taxon>Neoteleostei</taxon>
        <taxon>Acanthomorphata</taxon>
        <taxon>Syngnathiaria</taxon>
        <taxon>Syngnathiformes</taxon>
        <taxon>Syngnathoidei</taxon>
        <taxon>Syngnathidae</taxon>
        <taxon>Hippocampus</taxon>
    </lineage>
</organism>
<dbReference type="GO" id="GO:0038023">
    <property type="term" value="F:signaling receptor activity"/>
    <property type="evidence" value="ECO:0007669"/>
    <property type="project" value="InterPro"/>
</dbReference>
<feature type="transmembrane region" description="Helical" evidence="1">
    <location>
        <begin position="147"/>
        <end position="169"/>
    </location>
</feature>
<evidence type="ECO:0000313" key="4">
    <source>
        <dbReference type="Proteomes" id="UP000264820"/>
    </source>
</evidence>
<dbReference type="Gene3D" id="2.60.40.10">
    <property type="entry name" value="Immunoglobulins"/>
    <property type="match status" value="1"/>
</dbReference>
<keyword evidence="1" id="KW-0472">Membrane</keyword>
<proteinExistence type="predicted"/>
<keyword evidence="1" id="KW-0812">Transmembrane</keyword>
<dbReference type="InterPro" id="IPR039090">
    <property type="entry name" value="CD7"/>
</dbReference>
<dbReference type="OMA" id="ENHYERP"/>
<feature type="domain" description="Ig-like" evidence="2">
    <location>
        <begin position="29"/>
        <end position="109"/>
    </location>
</feature>
<accession>A0A3Q2YB44</accession>
<dbReference type="InterPro" id="IPR003599">
    <property type="entry name" value="Ig_sub"/>
</dbReference>
<dbReference type="Pfam" id="PF07686">
    <property type="entry name" value="V-set"/>
    <property type="match status" value="1"/>
</dbReference>
<dbReference type="SUPFAM" id="SSF48726">
    <property type="entry name" value="Immunoglobulin"/>
    <property type="match status" value="1"/>
</dbReference>
<dbReference type="PANTHER" id="PTHR15343">
    <property type="entry name" value="CD7"/>
    <property type="match status" value="1"/>
</dbReference>
<dbReference type="SMART" id="SM00406">
    <property type="entry name" value="IGv"/>
    <property type="match status" value="1"/>
</dbReference>
<dbReference type="PANTHER" id="PTHR15343:SF1">
    <property type="entry name" value="CD7 ANTIGEN-LIKE"/>
    <property type="match status" value="1"/>
</dbReference>
<dbReference type="GO" id="GO:0016020">
    <property type="term" value="C:membrane"/>
    <property type="evidence" value="ECO:0007669"/>
    <property type="project" value="InterPro"/>
</dbReference>
<keyword evidence="4" id="KW-1185">Reference proteome</keyword>
<evidence type="ECO:0000259" key="2">
    <source>
        <dbReference type="PROSITE" id="PS50835"/>
    </source>
</evidence>
<keyword evidence="1" id="KW-1133">Transmembrane helix</keyword>
<sequence>MTTIHHLWILLVIHSVFVCGDIQFLERQEGDSVDLPCTIKPRSRSPLGFYMRRTWLHPGQVLFKYTGTEAHVNVAADRRRLEIGGDPSSHSLTVTLSDLRANDTDRYYCEFVVANPSSEDEHVPGETEFFLLVNPGGPCGCSSYPTLLYALSSAVLVLIVLLALILIYHKRARSRAASRPPAPIYEEMTGVKTFSAKPDDTEVSEYRNCKVKKNCPENHYETPIRSAF</sequence>